<comment type="caution">
    <text evidence="1">The sequence shown here is derived from an EMBL/GenBank/DDBJ whole genome shotgun (WGS) entry which is preliminary data.</text>
</comment>
<keyword evidence="2" id="KW-1185">Reference proteome</keyword>
<evidence type="ECO:0000313" key="1">
    <source>
        <dbReference type="EMBL" id="MFC6180020.1"/>
    </source>
</evidence>
<name>A0ABW1RX84_9LACO</name>
<accession>A0ABW1RX84</accession>
<dbReference type="Pfam" id="PF11681">
    <property type="entry name" value="Phage_Tube_PhiTE"/>
    <property type="match status" value="1"/>
</dbReference>
<dbReference type="RefSeq" id="WP_137628186.1">
    <property type="nucleotide sequence ID" value="NZ_BJDJ01000006.1"/>
</dbReference>
<protein>
    <submittedName>
        <fullName evidence="1">Phage protein</fullName>
    </submittedName>
</protein>
<evidence type="ECO:0000313" key="2">
    <source>
        <dbReference type="Proteomes" id="UP001596282"/>
    </source>
</evidence>
<dbReference type="InterPro" id="IPR021695">
    <property type="entry name" value="Phage_KPP10_Orf10"/>
</dbReference>
<gene>
    <name evidence="1" type="ORF">ACFP5Y_02010</name>
</gene>
<dbReference type="EMBL" id="JBHSSC010000005">
    <property type="protein sequence ID" value="MFC6180020.1"/>
    <property type="molecule type" value="Genomic_DNA"/>
</dbReference>
<organism evidence="1 2">
    <name type="scientific">Lactiplantibacillus daowaiensis</name>
    <dbReference type="NCBI Taxonomy" id="2559918"/>
    <lineage>
        <taxon>Bacteria</taxon>
        <taxon>Bacillati</taxon>
        <taxon>Bacillota</taxon>
        <taxon>Bacilli</taxon>
        <taxon>Lactobacillales</taxon>
        <taxon>Lactobacillaceae</taxon>
        <taxon>Lactiplantibacillus</taxon>
    </lineage>
</organism>
<sequence>MPQTSNGVSYDLIEARWMHTYIGFHGQSYELGGFQDGEKVSSKQNTATHTQQKTFEGNNMIFQSNDKGGTFTLTMVPGSHTNNLLHYLYQQSINADAGVDPTFSITCANDQTGQVTKGEGCVIQQEPDDQQNSGAYTLAWTVLASEYTTTRNAPDINLD</sequence>
<dbReference type="Proteomes" id="UP001596282">
    <property type="component" value="Unassembled WGS sequence"/>
</dbReference>
<proteinExistence type="predicted"/>
<reference evidence="2" key="1">
    <citation type="journal article" date="2019" name="Int. J. Syst. Evol. Microbiol.">
        <title>The Global Catalogue of Microorganisms (GCM) 10K type strain sequencing project: providing services to taxonomists for standard genome sequencing and annotation.</title>
        <authorList>
            <consortium name="The Broad Institute Genomics Platform"/>
            <consortium name="The Broad Institute Genome Sequencing Center for Infectious Disease"/>
            <person name="Wu L."/>
            <person name="Ma J."/>
        </authorList>
    </citation>
    <scope>NUCLEOTIDE SEQUENCE [LARGE SCALE GENOMIC DNA]</scope>
    <source>
        <strain evidence="2">CCM 8933</strain>
    </source>
</reference>